<dbReference type="RefSeq" id="WP_147648890.1">
    <property type="nucleotide sequence ID" value="NZ_CP042806.1"/>
</dbReference>
<dbReference type="EMBL" id="CP042806">
    <property type="protein sequence ID" value="QEE29674.1"/>
    <property type="molecule type" value="Genomic_DNA"/>
</dbReference>
<evidence type="ECO:0000313" key="1">
    <source>
        <dbReference type="EMBL" id="QEE29674.1"/>
    </source>
</evidence>
<organism evidence="1 2">
    <name type="scientific">Terriglobus albidus</name>
    <dbReference type="NCBI Taxonomy" id="1592106"/>
    <lineage>
        <taxon>Bacteria</taxon>
        <taxon>Pseudomonadati</taxon>
        <taxon>Acidobacteriota</taxon>
        <taxon>Terriglobia</taxon>
        <taxon>Terriglobales</taxon>
        <taxon>Acidobacteriaceae</taxon>
        <taxon>Terriglobus</taxon>
    </lineage>
</organism>
<proteinExistence type="predicted"/>
<dbReference type="AlphaFoldDB" id="A0A5B9EDF1"/>
<name>A0A5B9EDF1_9BACT</name>
<sequence length="83" mass="9199">MPTLRATFRSNYGESRLWTIVDQGRDPNSPPVIFNGYLEPNQPTEALEVYTDDGLYGKIAYQRSDGPMQVNVSVTDGSETAIS</sequence>
<accession>A0A5B9EDF1</accession>
<dbReference type="KEGG" id="talb:FTW19_17785"/>
<evidence type="ECO:0000313" key="2">
    <source>
        <dbReference type="Proteomes" id="UP000321820"/>
    </source>
</evidence>
<dbReference type="OrthoDB" id="9891032at2"/>
<reference evidence="1 2" key="1">
    <citation type="submission" date="2019-08" db="EMBL/GenBank/DDBJ databases">
        <title>Complete genome sequence of Terriglobus albidus strain ORNL.</title>
        <authorList>
            <person name="Podar M."/>
        </authorList>
    </citation>
    <scope>NUCLEOTIDE SEQUENCE [LARGE SCALE GENOMIC DNA]</scope>
    <source>
        <strain evidence="1 2">ORNL</strain>
    </source>
</reference>
<dbReference type="Proteomes" id="UP000321820">
    <property type="component" value="Chromosome"/>
</dbReference>
<protein>
    <submittedName>
        <fullName evidence="1">Uncharacterized protein</fullName>
    </submittedName>
</protein>
<keyword evidence="2" id="KW-1185">Reference proteome</keyword>
<gene>
    <name evidence="1" type="ORF">FTW19_17785</name>
</gene>